<gene>
    <name evidence="1" type="ORF">EG028_26200</name>
</gene>
<evidence type="ECO:0000313" key="2">
    <source>
        <dbReference type="Proteomes" id="UP000279089"/>
    </source>
</evidence>
<dbReference type="EMBL" id="RMBX01000017">
    <property type="protein sequence ID" value="RPD38155.1"/>
    <property type="molecule type" value="Genomic_DNA"/>
</dbReference>
<keyword evidence="1" id="KW-0808">Transferase</keyword>
<dbReference type="GO" id="GO:0032259">
    <property type="term" value="P:methylation"/>
    <property type="evidence" value="ECO:0007669"/>
    <property type="project" value="UniProtKB-KW"/>
</dbReference>
<organism evidence="1 2">
    <name type="scientific">Chitinophaga barathri</name>
    <dbReference type="NCBI Taxonomy" id="1647451"/>
    <lineage>
        <taxon>Bacteria</taxon>
        <taxon>Pseudomonadati</taxon>
        <taxon>Bacteroidota</taxon>
        <taxon>Chitinophagia</taxon>
        <taxon>Chitinophagales</taxon>
        <taxon>Chitinophagaceae</taxon>
        <taxon>Chitinophaga</taxon>
    </lineage>
</organism>
<reference evidence="2" key="1">
    <citation type="submission" date="2018-11" db="EMBL/GenBank/DDBJ databases">
        <title>Chitinophaga lutea sp.nov., isolate from arsenic contaminated soil.</title>
        <authorList>
            <person name="Zong Y."/>
        </authorList>
    </citation>
    <scope>NUCLEOTIDE SEQUENCE [LARGE SCALE GENOMIC DNA]</scope>
    <source>
        <strain evidence="2">YLT18</strain>
    </source>
</reference>
<dbReference type="PANTHER" id="PTHR43861">
    <property type="entry name" value="TRANS-ACONITATE 2-METHYLTRANSFERASE-RELATED"/>
    <property type="match status" value="1"/>
</dbReference>
<dbReference type="Proteomes" id="UP000279089">
    <property type="component" value="Unassembled WGS sequence"/>
</dbReference>
<evidence type="ECO:0000313" key="1">
    <source>
        <dbReference type="EMBL" id="RPD38155.1"/>
    </source>
</evidence>
<sequence length="260" mass="29091">MTTPITYEYNRIADRKRLDFISGSLEGKIPPEGVVLDVGCGNGVISRHLGRLGYNVLGIDVSDKTIQTARSLNDLPNVKFDVISAENLVAQGNQYDAVICSEVLEHLDNPSALLKTLYQSLKADGQLIVTVPNGQGPREMLVTRPVLKIRSKNNWMWKLLLRTKKLLGYSGTTVQSAADNLDHVQFFSKKDLEKLSTENHFRIVRFGKANFVEDVFPFSILAKRISFFQKLDCKLADLLPDRFTGGFFTAWKKADQPGTV</sequence>
<accession>A0A3N4M5D9</accession>
<keyword evidence="2" id="KW-1185">Reference proteome</keyword>
<name>A0A3N4M5D9_9BACT</name>
<comment type="caution">
    <text evidence="1">The sequence shown here is derived from an EMBL/GenBank/DDBJ whole genome shotgun (WGS) entry which is preliminary data.</text>
</comment>
<dbReference type="CDD" id="cd02440">
    <property type="entry name" value="AdoMet_MTases"/>
    <property type="match status" value="1"/>
</dbReference>
<dbReference type="GO" id="GO:0008168">
    <property type="term" value="F:methyltransferase activity"/>
    <property type="evidence" value="ECO:0007669"/>
    <property type="project" value="UniProtKB-KW"/>
</dbReference>
<dbReference type="SUPFAM" id="SSF53335">
    <property type="entry name" value="S-adenosyl-L-methionine-dependent methyltransferases"/>
    <property type="match status" value="1"/>
</dbReference>
<dbReference type="InterPro" id="IPR029063">
    <property type="entry name" value="SAM-dependent_MTases_sf"/>
</dbReference>
<dbReference type="OrthoDB" id="9789123at2"/>
<dbReference type="AlphaFoldDB" id="A0A3N4M5D9"/>
<dbReference type="Pfam" id="PF13489">
    <property type="entry name" value="Methyltransf_23"/>
    <property type="match status" value="1"/>
</dbReference>
<proteinExistence type="predicted"/>
<keyword evidence="1" id="KW-0489">Methyltransferase</keyword>
<dbReference type="RefSeq" id="WP_120515980.1">
    <property type="nucleotide sequence ID" value="NZ_QXZY01000004.1"/>
</dbReference>
<dbReference type="Gene3D" id="3.40.50.150">
    <property type="entry name" value="Vaccinia Virus protein VP39"/>
    <property type="match status" value="1"/>
</dbReference>
<protein>
    <submittedName>
        <fullName evidence="1">Methyltransferase domain-containing protein</fullName>
    </submittedName>
</protein>